<name>A0AAJ7TZ83_PETMA</name>
<keyword evidence="6" id="KW-1185">Reference proteome</keyword>
<dbReference type="AlphaFoldDB" id="A0AAJ7TZ83"/>
<keyword evidence="4" id="KW-0472">Membrane</keyword>
<evidence type="ECO:0000313" key="7">
    <source>
        <dbReference type="RefSeq" id="XP_032826810.1"/>
    </source>
</evidence>
<feature type="signal peptide" evidence="5">
    <location>
        <begin position="1"/>
        <end position="21"/>
    </location>
</feature>
<keyword evidence="1" id="KW-0433">Leucine-rich repeat</keyword>
<reference evidence="7" key="1">
    <citation type="submission" date="2025-08" db="UniProtKB">
        <authorList>
            <consortium name="RefSeq"/>
        </authorList>
    </citation>
    <scope>IDENTIFICATION</scope>
    <source>
        <tissue evidence="7">Sperm</tissue>
    </source>
</reference>
<evidence type="ECO:0000256" key="3">
    <source>
        <dbReference type="SAM" id="MobiDB-lite"/>
    </source>
</evidence>
<dbReference type="SUPFAM" id="SSF52058">
    <property type="entry name" value="L domain-like"/>
    <property type="match status" value="1"/>
</dbReference>
<feature type="region of interest" description="Disordered" evidence="3">
    <location>
        <begin position="355"/>
        <end position="425"/>
    </location>
</feature>
<gene>
    <name evidence="7" type="primary">LOC116951971</name>
</gene>
<accession>A0AAJ7TZ83</accession>
<evidence type="ECO:0000256" key="5">
    <source>
        <dbReference type="SAM" id="SignalP"/>
    </source>
</evidence>
<keyword evidence="5" id="KW-0732">Signal</keyword>
<evidence type="ECO:0000256" key="4">
    <source>
        <dbReference type="SAM" id="Phobius"/>
    </source>
</evidence>
<protein>
    <submittedName>
        <fullName evidence="7">Uncharacterized protein LOC116951971</fullName>
    </submittedName>
</protein>
<feature type="compositionally biased region" description="Acidic residues" evidence="3">
    <location>
        <begin position="380"/>
        <end position="396"/>
    </location>
</feature>
<dbReference type="KEGG" id="pmrn:116951971"/>
<feature type="compositionally biased region" description="Basic and acidic residues" evidence="3">
    <location>
        <begin position="272"/>
        <end position="287"/>
    </location>
</feature>
<proteinExistence type="predicted"/>
<feature type="transmembrane region" description="Helical" evidence="4">
    <location>
        <begin position="213"/>
        <end position="234"/>
    </location>
</feature>
<keyword evidence="2" id="KW-0677">Repeat</keyword>
<evidence type="ECO:0000256" key="2">
    <source>
        <dbReference type="ARBA" id="ARBA00022737"/>
    </source>
</evidence>
<dbReference type="PANTHER" id="PTHR24369:SF213">
    <property type="entry name" value="INSULIN LIKE GROWTH FACTOR BINDING PROTEIN ACID LABILE SUBUNIT"/>
    <property type="match status" value="1"/>
</dbReference>
<evidence type="ECO:0000313" key="6">
    <source>
        <dbReference type="Proteomes" id="UP001318040"/>
    </source>
</evidence>
<feature type="region of interest" description="Disordered" evidence="3">
    <location>
        <begin position="272"/>
        <end position="310"/>
    </location>
</feature>
<evidence type="ECO:0000256" key="1">
    <source>
        <dbReference type="ARBA" id="ARBA00022614"/>
    </source>
</evidence>
<dbReference type="GO" id="GO:0005886">
    <property type="term" value="C:plasma membrane"/>
    <property type="evidence" value="ECO:0007669"/>
    <property type="project" value="TreeGrafter"/>
</dbReference>
<dbReference type="PANTHER" id="PTHR24369">
    <property type="entry name" value="ANTIGEN BSP, PUTATIVE-RELATED"/>
    <property type="match status" value="1"/>
</dbReference>
<dbReference type="Proteomes" id="UP001318040">
    <property type="component" value="Chromosome 44"/>
</dbReference>
<dbReference type="RefSeq" id="XP_032826810.1">
    <property type="nucleotide sequence ID" value="XM_032970919.1"/>
</dbReference>
<feature type="chain" id="PRO_5042494230" evidence="5">
    <location>
        <begin position="22"/>
        <end position="425"/>
    </location>
</feature>
<dbReference type="InterPro" id="IPR050541">
    <property type="entry name" value="LRR_TM_domain-containing"/>
</dbReference>
<keyword evidence="4" id="KW-1133">Transmembrane helix</keyword>
<dbReference type="Gene3D" id="3.80.10.10">
    <property type="entry name" value="Ribonuclease Inhibitor"/>
    <property type="match status" value="1"/>
</dbReference>
<sequence>MTHNGTLLLLLLLLRLCVSSSFSPPKTTANTSPPRCRSCKPTAWNATDPGSCCLNASGPGCARSLEQLRATFNFTSLQVLDLSRCGPRSVDIPAVPALRTVYLVGNALTKLPEPFLGEARDLAEVYLGENMLTHLPRSITHRGLTTLDARANPIECDCDLYEAVKRTADVHYSSSSSSLAPQILIDCAIPESLSGQSLTNVSREHICKESHTAVYACVGTVAVALIIAALYLGCKRHLDPVVSSCSSSCRRCCCPGHKSGLSSRIRASDAEHDSYIYRPSPRREREFGGGGDRANAGTSDPSPYENWPLAKASSSSASLSAEASAATPGTGGSRSELSAAVSAGFDRRAGLLLQMGTGRPESEYQNLPTPNRSKEHAMAEEEEEETDVHVEGEDEQGGGGGGVHIRESTRARSLLQPRATRARVG</sequence>
<dbReference type="InterPro" id="IPR032675">
    <property type="entry name" value="LRR_dom_sf"/>
</dbReference>
<keyword evidence="4" id="KW-0812">Transmembrane</keyword>
<organism evidence="6 7">
    <name type="scientific">Petromyzon marinus</name>
    <name type="common">Sea lamprey</name>
    <dbReference type="NCBI Taxonomy" id="7757"/>
    <lineage>
        <taxon>Eukaryota</taxon>
        <taxon>Metazoa</taxon>
        <taxon>Chordata</taxon>
        <taxon>Craniata</taxon>
        <taxon>Vertebrata</taxon>
        <taxon>Cyclostomata</taxon>
        <taxon>Hyperoartia</taxon>
        <taxon>Petromyzontiformes</taxon>
        <taxon>Petromyzontidae</taxon>
        <taxon>Petromyzon</taxon>
    </lineage>
</organism>